<dbReference type="OrthoDB" id="5427350at2759"/>
<dbReference type="PANTHER" id="PTHR35340:SF5">
    <property type="entry name" value="ASST-DOMAIN-CONTAINING PROTEIN"/>
    <property type="match status" value="1"/>
</dbReference>
<evidence type="ECO:0000313" key="3">
    <source>
        <dbReference type="Proteomes" id="UP000504637"/>
    </source>
</evidence>
<dbReference type="InterPro" id="IPR039535">
    <property type="entry name" value="ASST-like"/>
</dbReference>
<dbReference type="PANTHER" id="PTHR35340">
    <property type="entry name" value="PQQ ENZYME REPEAT PROTEIN-RELATED"/>
    <property type="match status" value="1"/>
</dbReference>
<keyword evidence="1" id="KW-0472">Membrane</keyword>
<feature type="chain" id="PRO_5026890405" description="Arylsulfotransferase" evidence="2">
    <location>
        <begin position="19"/>
        <end position="665"/>
    </location>
</feature>
<evidence type="ECO:0000313" key="4">
    <source>
        <dbReference type="RefSeq" id="XP_033462382.1"/>
    </source>
</evidence>
<evidence type="ECO:0008006" key="5">
    <source>
        <dbReference type="Google" id="ProtNLM"/>
    </source>
</evidence>
<dbReference type="AlphaFoldDB" id="A0A6J3MBE4"/>
<dbReference type="RefSeq" id="XP_033462382.1">
    <property type="nucleotide sequence ID" value="XM_033599252.1"/>
</dbReference>
<protein>
    <recommendedName>
        <fullName evidence="5">Arylsulfotransferase</fullName>
    </recommendedName>
</protein>
<evidence type="ECO:0000256" key="2">
    <source>
        <dbReference type="SAM" id="SignalP"/>
    </source>
</evidence>
<proteinExistence type="predicted"/>
<reference evidence="4" key="3">
    <citation type="submission" date="2025-08" db="UniProtKB">
        <authorList>
            <consortium name="RefSeq"/>
        </authorList>
    </citation>
    <scope>IDENTIFICATION</scope>
    <source>
        <strain evidence="4">CBS 342.82</strain>
    </source>
</reference>
<name>A0A6J3MBE4_9PEZI</name>
<reference evidence="4" key="2">
    <citation type="submission" date="2020-04" db="EMBL/GenBank/DDBJ databases">
        <authorList>
            <consortium name="NCBI Genome Project"/>
        </authorList>
    </citation>
    <scope>NUCLEOTIDE SEQUENCE</scope>
    <source>
        <strain evidence="4">CBS 342.82</strain>
    </source>
</reference>
<dbReference type="InterPro" id="IPR053143">
    <property type="entry name" value="Arylsulfate_ST"/>
</dbReference>
<keyword evidence="2" id="KW-0732">Signal</keyword>
<dbReference type="Proteomes" id="UP000504637">
    <property type="component" value="Unplaced"/>
</dbReference>
<organism evidence="4">
    <name type="scientific">Dissoconium aciculare CBS 342.82</name>
    <dbReference type="NCBI Taxonomy" id="1314786"/>
    <lineage>
        <taxon>Eukaryota</taxon>
        <taxon>Fungi</taxon>
        <taxon>Dikarya</taxon>
        <taxon>Ascomycota</taxon>
        <taxon>Pezizomycotina</taxon>
        <taxon>Dothideomycetes</taxon>
        <taxon>Dothideomycetidae</taxon>
        <taxon>Mycosphaerellales</taxon>
        <taxon>Dissoconiaceae</taxon>
        <taxon>Dissoconium</taxon>
    </lineage>
</organism>
<sequence length="665" mass="74477">MHVVLSLLLGHICLCARAAFVMESSHNTMTKTPSYNWALDNGSQGSYPTHRYITEDSITSPVVNFATWHPDCENDLYTLITPRGAAVVRAAPMLLDQRGNLVWTRSFNNKYGGQAYGLDVQTYQGQEYLTFWIGDDRVKGHGSGSYYMLDTSYNIAYEIEALNDLDADLHEFHITPEGTALLTIYQVIEYHSRDLHKSSSANQLEPLFIWDCLFQEITIKSRELIFQWRASDHVALTDSYREVVGGSQEDPYDYFHMNSIEKDHHGNYLISARYPQSIYYVDGKSGDIIWVLGGKGNIFSDLSEGSAISFAWQHDARLHALDAIPEIYQPIGERKGVEVVLISMFDNAAEDYRYDYGVGYSRGLLLELTFPEISHRETTQRHPQRYSASNYDETADVNLQKIADINGTNQAHTVRVIQSYANPQLIRSSSQGSMQVIPRTRTGNASVIVGYGLNAAWTEFNTDGAVICDVHFAARTTWESGDVQSYRTRKASWVGRPKSTPAVAITDDGMWLYVSWNGATEVNQWVLQASVGYASNEVWNEVHRLPKSSFETAFGLTTHSDHDRYFRIVALDRSGQPLDHGTSRVLDRQAKEMASAVLTGLTSDKVAGFETLVISISVLTLGVCIFLAWYSAGPHASNHHYGRDSPGVLMWQKGVAYARLRAGSG</sequence>
<accession>A0A6J3MBE4</accession>
<feature type="signal peptide" evidence="2">
    <location>
        <begin position="1"/>
        <end position="18"/>
    </location>
</feature>
<gene>
    <name evidence="4" type="ORF">K489DRAFT_155569</name>
</gene>
<evidence type="ECO:0000256" key="1">
    <source>
        <dbReference type="SAM" id="Phobius"/>
    </source>
</evidence>
<keyword evidence="1" id="KW-1133">Transmembrane helix</keyword>
<keyword evidence="1" id="KW-0812">Transmembrane</keyword>
<reference evidence="4" key="1">
    <citation type="submission" date="2020-01" db="EMBL/GenBank/DDBJ databases">
        <authorList>
            <consortium name="DOE Joint Genome Institute"/>
            <person name="Haridas S."/>
            <person name="Albert R."/>
            <person name="Binder M."/>
            <person name="Bloem J."/>
            <person name="Labutti K."/>
            <person name="Salamov A."/>
            <person name="Andreopoulos B."/>
            <person name="Baker S.E."/>
            <person name="Barry K."/>
            <person name="Bills G."/>
            <person name="Bluhm B.H."/>
            <person name="Cannon C."/>
            <person name="Castanera R."/>
            <person name="Culley D.E."/>
            <person name="Daum C."/>
            <person name="Ezra D."/>
            <person name="Gonzalez J.B."/>
            <person name="Henrissat B."/>
            <person name="Kuo A."/>
            <person name="Liang C."/>
            <person name="Lipzen A."/>
            <person name="Lutzoni F."/>
            <person name="Magnuson J."/>
            <person name="Mondo S."/>
            <person name="Nolan M."/>
            <person name="Ohm R."/>
            <person name="Pangilinan J."/>
            <person name="Park H.-J."/>
            <person name="Ramirez L."/>
            <person name="Alfaro M."/>
            <person name="Sun H."/>
            <person name="Tritt A."/>
            <person name="Yoshinaga Y."/>
            <person name="Zwiers L.-H."/>
            <person name="Turgeon B.G."/>
            <person name="Goodwin S.B."/>
            <person name="Spatafora J.W."/>
            <person name="Crous P.W."/>
            <person name="Grigoriev I.V."/>
        </authorList>
    </citation>
    <scope>NUCLEOTIDE SEQUENCE</scope>
    <source>
        <strain evidence="4">CBS 342.82</strain>
    </source>
</reference>
<keyword evidence="3" id="KW-1185">Reference proteome</keyword>
<dbReference type="Pfam" id="PF14269">
    <property type="entry name" value="Arylsulfotran_2"/>
    <property type="match status" value="1"/>
</dbReference>
<dbReference type="GeneID" id="54357051"/>
<feature type="transmembrane region" description="Helical" evidence="1">
    <location>
        <begin position="612"/>
        <end position="630"/>
    </location>
</feature>